<reference evidence="1 2" key="1">
    <citation type="submission" date="2019-04" db="EMBL/GenBank/DDBJ databases">
        <title>Taxonomy of novel Haliea sp. from mangrove soil of West Coast of India.</title>
        <authorList>
            <person name="Verma A."/>
            <person name="Kumar P."/>
            <person name="Krishnamurthi S."/>
        </authorList>
    </citation>
    <scope>NUCLEOTIDE SEQUENCE [LARGE SCALE GENOMIC DNA]</scope>
    <source>
        <strain evidence="1 2">SAOS-164</strain>
    </source>
</reference>
<keyword evidence="2" id="KW-1185">Reference proteome</keyword>
<evidence type="ECO:0000313" key="1">
    <source>
        <dbReference type="EMBL" id="TGD72076.1"/>
    </source>
</evidence>
<dbReference type="RefSeq" id="WP_135445527.1">
    <property type="nucleotide sequence ID" value="NZ_SRLE01000011.1"/>
</dbReference>
<dbReference type="Gene3D" id="3.30.310.170">
    <property type="entry name" value="Outer membrane protein assembly factor BamC"/>
    <property type="match status" value="1"/>
</dbReference>
<dbReference type="Gene3D" id="3.30.530.50">
    <property type="match status" value="1"/>
</dbReference>
<dbReference type="InterPro" id="IPR010653">
    <property type="entry name" value="NlpB/DapX"/>
</dbReference>
<accession>A0A4Z0LY25</accession>
<comment type="caution">
    <text evidence="1">The sequence shown here is derived from an EMBL/GenBank/DDBJ whole genome shotgun (WGS) entry which is preliminary data.</text>
</comment>
<dbReference type="EMBL" id="SRLE01000011">
    <property type="protein sequence ID" value="TGD72076.1"/>
    <property type="molecule type" value="Genomic_DNA"/>
</dbReference>
<proteinExistence type="predicted"/>
<gene>
    <name evidence="1" type="primary">bamC</name>
    <name evidence="1" type="ORF">E4634_15490</name>
</gene>
<dbReference type="AlphaFoldDB" id="A0A4Z0LY25"/>
<protein>
    <submittedName>
        <fullName evidence="1">Outer membrane protein assembly factor BamC</fullName>
    </submittedName>
</protein>
<dbReference type="InterPro" id="IPR042268">
    <property type="entry name" value="BamC_C"/>
</dbReference>
<evidence type="ECO:0000313" key="2">
    <source>
        <dbReference type="Proteomes" id="UP000298050"/>
    </source>
</evidence>
<dbReference type="Pfam" id="PF06804">
    <property type="entry name" value="Lipoprotein_18"/>
    <property type="match status" value="1"/>
</dbReference>
<sequence length="351" mass="38687">MNRTTRYLAGVASLALLAQLTGCGYLFGDRGVFRDKSEDYKSAPELPIIALPEDSSDTALQEIYPVPATGTTLVAAGEFEVPRPTPLVAGGQDESVRIQRLGDTTWVLIEEAPGQVWPQVRSFLASAGINLRRIDARAGVMETDWLNLESTSMGSRFRMRIEQGVQRGTSELHVLQQNQAGDIASWPEASDNLDQEQEMLRSLAQYIADSVGNAPVSMVAEQQINASGRISLQEDASGEAYIQLTLPFDRAWASLGLALEKSAFEITDRDRSSGVYYLRFLGLESEDGGGWFDWLWNSDDDLPHTGENFTANLRDLGGDEMAIYVRLQDANDELTPREHQTLLTLVKGNIN</sequence>
<dbReference type="OrthoDB" id="9772575at2"/>
<dbReference type="Proteomes" id="UP000298050">
    <property type="component" value="Unassembled WGS sequence"/>
</dbReference>
<organism evidence="1 2">
    <name type="scientific">Mangrovimicrobium sediminis</name>
    <dbReference type="NCBI Taxonomy" id="2562682"/>
    <lineage>
        <taxon>Bacteria</taxon>
        <taxon>Pseudomonadati</taxon>
        <taxon>Pseudomonadota</taxon>
        <taxon>Gammaproteobacteria</taxon>
        <taxon>Cellvibrionales</taxon>
        <taxon>Halieaceae</taxon>
        <taxon>Mangrovimicrobium</taxon>
    </lineage>
</organism>
<name>A0A4Z0LY25_9GAMM</name>